<dbReference type="PROSITE" id="PS00041">
    <property type="entry name" value="HTH_ARAC_FAMILY_1"/>
    <property type="match status" value="1"/>
</dbReference>
<keyword evidence="3" id="KW-0804">Transcription</keyword>
<dbReference type="SUPFAM" id="SSF48452">
    <property type="entry name" value="TPR-like"/>
    <property type="match status" value="1"/>
</dbReference>
<evidence type="ECO:0000259" key="4">
    <source>
        <dbReference type="PROSITE" id="PS01124"/>
    </source>
</evidence>
<protein>
    <submittedName>
        <fullName evidence="5">Serine/threonine-protein kinase</fullName>
        <ecNumber evidence="5">2.7.11.1</ecNumber>
    </submittedName>
</protein>
<feature type="domain" description="HTH araC/xylS-type" evidence="4">
    <location>
        <begin position="10"/>
        <end position="110"/>
    </location>
</feature>
<dbReference type="SUPFAM" id="SSF46689">
    <property type="entry name" value="Homeodomain-like"/>
    <property type="match status" value="1"/>
</dbReference>
<dbReference type="InterPro" id="IPR018062">
    <property type="entry name" value="HTH_AraC-typ_CS"/>
</dbReference>
<dbReference type="InterPro" id="IPR018060">
    <property type="entry name" value="HTH_AraC"/>
</dbReference>
<organism evidence="5 6">
    <name type="scientific">Rhabdobacter roseus</name>
    <dbReference type="NCBI Taxonomy" id="1655419"/>
    <lineage>
        <taxon>Bacteria</taxon>
        <taxon>Pseudomonadati</taxon>
        <taxon>Bacteroidota</taxon>
        <taxon>Cytophagia</taxon>
        <taxon>Cytophagales</taxon>
        <taxon>Cytophagaceae</taxon>
        <taxon>Rhabdobacter</taxon>
    </lineage>
</organism>
<dbReference type="PROSITE" id="PS01124">
    <property type="entry name" value="HTH_ARAC_FAMILY_2"/>
    <property type="match status" value="1"/>
</dbReference>
<keyword evidence="2" id="KW-0238">DNA-binding</keyword>
<dbReference type="SMART" id="SM00342">
    <property type="entry name" value="HTH_ARAC"/>
    <property type="match status" value="1"/>
</dbReference>
<dbReference type="RefSeq" id="WP_184177045.1">
    <property type="nucleotide sequence ID" value="NZ_JACHGF010000008.1"/>
</dbReference>
<evidence type="ECO:0000256" key="2">
    <source>
        <dbReference type="ARBA" id="ARBA00023125"/>
    </source>
</evidence>
<proteinExistence type="predicted"/>
<comment type="caution">
    <text evidence="5">The sequence shown here is derived from an EMBL/GenBank/DDBJ whole genome shotgun (WGS) entry which is preliminary data.</text>
</comment>
<dbReference type="Pfam" id="PF12833">
    <property type="entry name" value="HTH_18"/>
    <property type="match status" value="1"/>
</dbReference>
<dbReference type="Gene3D" id="1.10.10.60">
    <property type="entry name" value="Homeodomain-like"/>
    <property type="match status" value="2"/>
</dbReference>
<dbReference type="AlphaFoldDB" id="A0A840TY19"/>
<dbReference type="PANTHER" id="PTHR43280">
    <property type="entry name" value="ARAC-FAMILY TRANSCRIPTIONAL REGULATOR"/>
    <property type="match status" value="1"/>
</dbReference>
<keyword evidence="5" id="KW-0418">Kinase</keyword>
<dbReference type="InterPro" id="IPR011990">
    <property type="entry name" value="TPR-like_helical_dom_sf"/>
</dbReference>
<dbReference type="Gene3D" id="1.25.40.10">
    <property type="entry name" value="Tetratricopeptide repeat domain"/>
    <property type="match status" value="2"/>
</dbReference>
<dbReference type="Proteomes" id="UP000557307">
    <property type="component" value="Unassembled WGS sequence"/>
</dbReference>
<dbReference type="EMBL" id="JACHGF010000008">
    <property type="protein sequence ID" value="MBB5286183.1"/>
    <property type="molecule type" value="Genomic_DNA"/>
</dbReference>
<dbReference type="GO" id="GO:0004674">
    <property type="term" value="F:protein serine/threonine kinase activity"/>
    <property type="evidence" value="ECO:0007669"/>
    <property type="project" value="UniProtKB-EC"/>
</dbReference>
<sequence length="583" mass="66342">MTHMPRGVIDKLDALLEEDLENLMLPLEQICQRVGLSRSQLHRILKEKTQLSLTLYLRQKKLEKAKSLLTNTDDLRVSEVAYLVGINSPQNFSKYFTDAFGLNPTEYRKEVLSRQETPRPAPTPQVSIAVLPFVNMSNDEEQEYFTDGVTEEIINVLSHVPNLKVAGRTSSFTFKGKNQDIRLIGEQLNVDHILEGSVRKSDQKLRITAQLINVKDGYHLWSERYDRTLKDIFDIQDELALAILKEIKIQLLGEDKETVLKRYTNNHSAYQLYLHGRYYHNKFDGADAFTKAIGYYQAAIDVEPTYAIAYAGMASCYLYMWFYRHLPSEQSLPSMKLATERALQLDDGIAESYLATARMQLLYAWDFERAAASFRKALEFSWNIGEVYGQYALYWSIRENHAKAEEMAALSLLEEPFSLINNYYAGYVYWAAGHFEQAIAQGQRLMALEPAFWGGHSIVGLNLITLKRYAEAALALQTALDLNYTGLTLSACGVLYGLSGEDAKARGIIGQLEALHQQQPVAHYDIGIVHAAAGDLTTACVYFEAAIENHEPPMLFFKSIVRDWLVGFEADERYKKLIARIFR</sequence>
<keyword evidence="6" id="KW-1185">Reference proteome</keyword>
<gene>
    <name evidence="5" type="ORF">HNQ92_004343</name>
</gene>
<keyword evidence="5" id="KW-0808">Transferase</keyword>
<dbReference type="Gene3D" id="3.40.50.10070">
    <property type="entry name" value="TolB, N-terminal domain"/>
    <property type="match status" value="1"/>
</dbReference>
<evidence type="ECO:0000313" key="5">
    <source>
        <dbReference type="EMBL" id="MBB5286183.1"/>
    </source>
</evidence>
<dbReference type="PANTHER" id="PTHR43280:SF30">
    <property type="entry name" value="MMSAB OPERON REGULATORY PROTEIN"/>
    <property type="match status" value="1"/>
</dbReference>
<keyword evidence="1" id="KW-0805">Transcription regulation</keyword>
<evidence type="ECO:0000313" key="6">
    <source>
        <dbReference type="Proteomes" id="UP000557307"/>
    </source>
</evidence>
<reference evidence="5 6" key="1">
    <citation type="submission" date="2020-08" db="EMBL/GenBank/DDBJ databases">
        <title>Genomic Encyclopedia of Type Strains, Phase IV (KMG-IV): sequencing the most valuable type-strain genomes for metagenomic binning, comparative biology and taxonomic classification.</title>
        <authorList>
            <person name="Goeker M."/>
        </authorList>
    </citation>
    <scope>NUCLEOTIDE SEQUENCE [LARGE SCALE GENOMIC DNA]</scope>
    <source>
        <strain evidence="5 6">DSM 105074</strain>
    </source>
</reference>
<dbReference type="GO" id="GO:0003700">
    <property type="term" value="F:DNA-binding transcription factor activity"/>
    <property type="evidence" value="ECO:0007669"/>
    <property type="project" value="InterPro"/>
</dbReference>
<dbReference type="EC" id="2.7.11.1" evidence="5"/>
<name>A0A840TY19_9BACT</name>
<evidence type="ECO:0000256" key="3">
    <source>
        <dbReference type="ARBA" id="ARBA00023163"/>
    </source>
</evidence>
<accession>A0A840TY19</accession>
<evidence type="ECO:0000256" key="1">
    <source>
        <dbReference type="ARBA" id="ARBA00023015"/>
    </source>
</evidence>
<dbReference type="InterPro" id="IPR009057">
    <property type="entry name" value="Homeodomain-like_sf"/>
</dbReference>
<dbReference type="GO" id="GO:0043565">
    <property type="term" value="F:sequence-specific DNA binding"/>
    <property type="evidence" value="ECO:0007669"/>
    <property type="project" value="InterPro"/>
</dbReference>